<comment type="pathway">
    <text evidence="1 6 7">Amino-acid biosynthesis; L-histidine biosynthesis; L-histidine from 5-phospho-alpha-D-ribose 1-diphosphate: step 6/9.</text>
</comment>
<dbReference type="GO" id="GO:0005737">
    <property type="term" value="C:cytoplasm"/>
    <property type="evidence" value="ECO:0007669"/>
    <property type="project" value="UniProtKB-SubCell"/>
</dbReference>
<reference evidence="8 9" key="1">
    <citation type="journal article" date="2012" name="Environ. Microbiol.">
        <title>The genome sequence of Desulfatibacillum alkenivorans AK-01: a blueprint for anaerobic alkane oxidation.</title>
        <authorList>
            <person name="Callaghan A.V."/>
            <person name="Morris B.E."/>
            <person name="Pereira I.A."/>
            <person name="McInerney M.J."/>
            <person name="Austin R.N."/>
            <person name="Groves J.T."/>
            <person name="Kukor J.J."/>
            <person name="Suflita J.M."/>
            <person name="Young L.Y."/>
            <person name="Zylstra G.J."/>
            <person name="Wawrik B."/>
        </authorList>
    </citation>
    <scope>NUCLEOTIDE SEQUENCE [LARGE SCALE GENOMIC DNA]</scope>
    <source>
        <strain evidence="8 9">AK-01</strain>
    </source>
</reference>
<dbReference type="AlphaFoldDB" id="B8FBL7"/>
<comment type="catalytic activity">
    <reaction evidence="6 7">
        <text>D-erythro-1-(imidazol-4-yl)glycerol 3-phosphate = 3-(imidazol-4-yl)-2-oxopropyl phosphate + H2O</text>
        <dbReference type="Rhea" id="RHEA:11040"/>
        <dbReference type="ChEBI" id="CHEBI:15377"/>
        <dbReference type="ChEBI" id="CHEBI:57766"/>
        <dbReference type="ChEBI" id="CHEBI:58278"/>
        <dbReference type="EC" id="4.2.1.19"/>
    </reaction>
</comment>
<dbReference type="CDD" id="cd07914">
    <property type="entry name" value="IGPD"/>
    <property type="match status" value="1"/>
</dbReference>
<dbReference type="eggNOG" id="COG0131">
    <property type="taxonomic scope" value="Bacteria"/>
</dbReference>
<dbReference type="KEGG" id="dal:Dalk_3080"/>
<dbReference type="NCBIfam" id="NF002111">
    <property type="entry name" value="PRK00951.2-1"/>
    <property type="match status" value="1"/>
</dbReference>
<dbReference type="SUPFAM" id="SSF54211">
    <property type="entry name" value="Ribosomal protein S5 domain 2-like"/>
    <property type="match status" value="2"/>
</dbReference>
<evidence type="ECO:0000256" key="7">
    <source>
        <dbReference type="RuleBase" id="RU000599"/>
    </source>
</evidence>
<evidence type="ECO:0000256" key="1">
    <source>
        <dbReference type="ARBA" id="ARBA00005047"/>
    </source>
</evidence>
<dbReference type="GO" id="GO:0004424">
    <property type="term" value="F:imidazoleglycerol-phosphate dehydratase activity"/>
    <property type="evidence" value="ECO:0007669"/>
    <property type="project" value="UniProtKB-UniRule"/>
</dbReference>
<dbReference type="GO" id="GO:0000105">
    <property type="term" value="P:L-histidine biosynthetic process"/>
    <property type="evidence" value="ECO:0007669"/>
    <property type="project" value="UniProtKB-UniRule"/>
</dbReference>
<evidence type="ECO:0000256" key="4">
    <source>
        <dbReference type="ARBA" id="ARBA00023102"/>
    </source>
</evidence>
<dbReference type="InterPro" id="IPR020568">
    <property type="entry name" value="Ribosomal_Su5_D2-typ_SF"/>
</dbReference>
<dbReference type="FunFam" id="3.30.230.40:FF:000003">
    <property type="entry name" value="Imidazoleglycerol-phosphate dehydratase HisB"/>
    <property type="match status" value="1"/>
</dbReference>
<evidence type="ECO:0000256" key="2">
    <source>
        <dbReference type="ARBA" id="ARBA00016664"/>
    </source>
</evidence>
<dbReference type="PANTHER" id="PTHR23133">
    <property type="entry name" value="IMIDAZOLEGLYCEROL-PHOSPHATE DEHYDRATASE HIS7"/>
    <property type="match status" value="1"/>
</dbReference>
<keyword evidence="9" id="KW-1185">Reference proteome</keyword>
<dbReference type="EC" id="4.2.1.19" evidence="6 7"/>
<dbReference type="InterPro" id="IPR038494">
    <property type="entry name" value="IGPD_sf"/>
</dbReference>
<dbReference type="InterPro" id="IPR020565">
    <property type="entry name" value="ImidazoleglycerP_deHydtase_CS"/>
</dbReference>
<evidence type="ECO:0000256" key="3">
    <source>
        <dbReference type="ARBA" id="ARBA00022605"/>
    </source>
</evidence>
<organism evidence="8 9">
    <name type="scientific">Desulfatibacillum aliphaticivorans</name>
    <dbReference type="NCBI Taxonomy" id="218208"/>
    <lineage>
        <taxon>Bacteria</taxon>
        <taxon>Pseudomonadati</taxon>
        <taxon>Thermodesulfobacteriota</taxon>
        <taxon>Desulfobacteria</taxon>
        <taxon>Desulfobacterales</taxon>
        <taxon>Desulfatibacillaceae</taxon>
        <taxon>Desulfatibacillum</taxon>
    </lineage>
</organism>
<evidence type="ECO:0000313" key="9">
    <source>
        <dbReference type="Proteomes" id="UP000000739"/>
    </source>
</evidence>
<name>B8FBL7_DESAL</name>
<dbReference type="PROSITE" id="PS00954">
    <property type="entry name" value="IGP_DEHYDRATASE_1"/>
    <property type="match status" value="1"/>
</dbReference>
<dbReference type="PANTHER" id="PTHR23133:SF2">
    <property type="entry name" value="IMIDAZOLEGLYCEROL-PHOSPHATE DEHYDRATASE"/>
    <property type="match status" value="1"/>
</dbReference>
<dbReference type="Pfam" id="PF00475">
    <property type="entry name" value="IGPD"/>
    <property type="match status" value="1"/>
</dbReference>
<dbReference type="UniPathway" id="UPA00031">
    <property type="reaction ID" value="UER00011"/>
</dbReference>
<keyword evidence="5 6" id="KW-0456">Lyase</keyword>
<dbReference type="InterPro" id="IPR000807">
    <property type="entry name" value="ImidazoleglycerolP_deHydtase"/>
</dbReference>
<comment type="subcellular location">
    <subcellularLocation>
        <location evidence="6 7">Cytoplasm</location>
    </subcellularLocation>
</comment>
<comment type="similarity">
    <text evidence="6 7">Belongs to the imidazoleglycerol-phosphate dehydratase family.</text>
</comment>
<dbReference type="HAMAP" id="MF_00076">
    <property type="entry name" value="HisB"/>
    <property type="match status" value="1"/>
</dbReference>
<protein>
    <recommendedName>
        <fullName evidence="2 6">Imidazoleglycerol-phosphate dehydratase</fullName>
        <shortName evidence="6">IGPD</shortName>
        <ecNumber evidence="6 7">4.2.1.19</ecNumber>
    </recommendedName>
</protein>
<accession>B8FBL7</accession>
<evidence type="ECO:0000313" key="8">
    <source>
        <dbReference type="EMBL" id="ACL04770.1"/>
    </source>
</evidence>
<keyword evidence="6" id="KW-0963">Cytoplasm</keyword>
<sequence>METKQKNRIGSLSRTTKETQVEIALNLDGTGEVQVDTGIGFFDHMLTLFGCHGRFDLKIKAVGDLEVDLHHTVEDVGLVLGEVFRKALGDGAGIRRYGFFVVPMDEALAQVALDLSGRPFLVFSVPFVGPSIGEFDTQLPQEFFRAFVNKAGATCHIQVPYGENDHHMIEAVFKAWGRALRQAASIDPDVRGIPSTKGVL</sequence>
<dbReference type="Gene3D" id="3.30.230.40">
    <property type="entry name" value="Imidazole glycerol phosphate dehydratase, domain 1"/>
    <property type="match status" value="2"/>
</dbReference>
<keyword evidence="4 6" id="KW-0368">Histidine biosynthesis</keyword>
<evidence type="ECO:0000256" key="5">
    <source>
        <dbReference type="ARBA" id="ARBA00023239"/>
    </source>
</evidence>
<proteinExistence type="inferred from homology"/>
<dbReference type="HOGENOM" id="CLU_044308_3_0_7"/>
<dbReference type="Proteomes" id="UP000000739">
    <property type="component" value="Chromosome"/>
</dbReference>
<dbReference type="FunFam" id="3.30.230.40:FF:000001">
    <property type="entry name" value="Imidazoleglycerol-phosphate dehydratase HisB"/>
    <property type="match status" value="1"/>
</dbReference>
<keyword evidence="3 6" id="KW-0028">Amino-acid biosynthesis</keyword>
<dbReference type="RefSeq" id="WP_015947830.1">
    <property type="nucleotide sequence ID" value="NC_011768.1"/>
</dbReference>
<dbReference type="PROSITE" id="PS00955">
    <property type="entry name" value="IGP_DEHYDRATASE_2"/>
    <property type="match status" value="1"/>
</dbReference>
<dbReference type="EMBL" id="CP001322">
    <property type="protein sequence ID" value="ACL04770.1"/>
    <property type="molecule type" value="Genomic_DNA"/>
</dbReference>
<evidence type="ECO:0000256" key="6">
    <source>
        <dbReference type="HAMAP-Rule" id="MF_00076"/>
    </source>
</evidence>
<gene>
    <name evidence="6" type="primary">hisB</name>
    <name evidence="8" type="ordered locus">Dalk_3080</name>
</gene>
<dbReference type="NCBIfam" id="NF002114">
    <property type="entry name" value="PRK00951.2-4"/>
    <property type="match status" value="1"/>
</dbReference>